<dbReference type="WBParaSite" id="BPAG_0000979601-mRNA-1">
    <property type="protein sequence ID" value="BPAG_0000979601-mRNA-1"/>
    <property type="gene ID" value="BPAG_0000979601"/>
</dbReference>
<dbReference type="AlphaFoldDB" id="A0A0N4TMV7"/>
<keyword evidence="2" id="KW-1185">Reference proteome</keyword>
<sequence length="200" mass="22833">MLCSSEKRFRQVQLGLGATNSLEKTVKQLTANSDRWVVPNNSQNAIVSQRQLSGRFNAASIVNLLTVIMQILNRNRSNLVSPNRSLVKKDWNLKDYVQSTSTENDYNQKRQTLAHLDTGGNNFDRFIVSERRNDNPFLDWVVGRFNRQGLDWSNGNLRLVNIQGNSILGSDLIVHDRSVEIPLKQWLYALNSILKPSSDY</sequence>
<evidence type="ECO:0000313" key="1">
    <source>
        <dbReference type="EMBL" id="VDN90944.1"/>
    </source>
</evidence>
<protein>
    <submittedName>
        <fullName evidence="3">Bm9817</fullName>
    </submittedName>
</protein>
<accession>A0A0N4TMV7</accession>
<evidence type="ECO:0000313" key="2">
    <source>
        <dbReference type="Proteomes" id="UP000278627"/>
    </source>
</evidence>
<reference evidence="1 2" key="2">
    <citation type="submission" date="2018-11" db="EMBL/GenBank/DDBJ databases">
        <authorList>
            <consortium name="Pathogen Informatics"/>
        </authorList>
    </citation>
    <scope>NUCLEOTIDE SEQUENCE [LARGE SCALE GENOMIC DNA]</scope>
</reference>
<organism evidence="3">
    <name type="scientific">Brugia pahangi</name>
    <name type="common">Filarial nematode worm</name>
    <dbReference type="NCBI Taxonomy" id="6280"/>
    <lineage>
        <taxon>Eukaryota</taxon>
        <taxon>Metazoa</taxon>
        <taxon>Ecdysozoa</taxon>
        <taxon>Nematoda</taxon>
        <taxon>Chromadorea</taxon>
        <taxon>Rhabditida</taxon>
        <taxon>Spirurina</taxon>
        <taxon>Spiruromorpha</taxon>
        <taxon>Filarioidea</taxon>
        <taxon>Onchocercidae</taxon>
        <taxon>Brugia</taxon>
    </lineage>
</organism>
<name>A0A0N4TMV7_BRUPA</name>
<proteinExistence type="predicted"/>
<reference evidence="3" key="1">
    <citation type="submission" date="2017-02" db="UniProtKB">
        <authorList>
            <consortium name="WormBaseParasite"/>
        </authorList>
    </citation>
    <scope>IDENTIFICATION</scope>
</reference>
<evidence type="ECO:0000313" key="3">
    <source>
        <dbReference type="WBParaSite" id="BPAG_0000979601-mRNA-1"/>
    </source>
</evidence>
<dbReference type="EMBL" id="UZAD01013164">
    <property type="protein sequence ID" value="VDN90944.1"/>
    <property type="molecule type" value="Genomic_DNA"/>
</dbReference>
<dbReference type="STRING" id="6280.A0A0N4TMV7"/>
<dbReference type="Proteomes" id="UP000278627">
    <property type="component" value="Unassembled WGS sequence"/>
</dbReference>
<gene>
    <name evidence="1" type="ORF">BPAG_LOCUS9758</name>
</gene>